<organism evidence="2 3">
    <name type="scientific">Electrophorus voltai</name>
    <dbReference type="NCBI Taxonomy" id="2609070"/>
    <lineage>
        <taxon>Eukaryota</taxon>
        <taxon>Metazoa</taxon>
        <taxon>Chordata</taxon>
        <taxon>Craniata</taxon>
        <taxon>Vertebrata</taxon>
        <taxon>Euteleostomi</taxon>
        <taxon>Actinopterygii</taxon>
        <taxon>Neopterygii</taxon>
        <taxon>Teleostei</taxon>
        <taxon>Ostariophysi</taxon>
        <taxon>Gymnotiformes</taxon>
        <taxon>Gymnotoidei</taxon>
        <taxon>Gymnotidae</taxon>
        <taxon>Electrophorus</taxon>
    </lineage>
</organism>
<evidence type="ECO:0000259" key="1">
    <source>
        <dbReference type="PROSITE" id="PS50188"/>
    </source>
</evidence>
<dbReference type="PRINTS" id="PR01407">
    <property type="entry name" value="BUTYPHLNCDUF"/>
</dbReference>
<dbReference type="Gene3D" id="2.60.120.920">
    <property type="match status" value="1"/>
</dbReference>
<dbReference type="PANTHER" id="PTHR34072:SF42">
    <property type="entry name" value="INTEGRASE CATALYTIC DOMAIN-CONTAINING PROTEIN"/>
    <property type="match status" value="1"/>
</dbReference>
<dbReference type="InterPro" id="IPR003877">
    <property type="entry name" value="SPRY_dom"/>
</dbReference>
<dbReference type="EMBL" id="JAROKS010000026">
    <property type="protein sequence ID" value="KAK1784820.1"/>
    <property type="molecule type" value="Genomic_DNA"/>
</dbReference>
<proteinExistence type="predicted"/>
<comment type="caution">
    <text evidence="2">The sequence shown here is derived from an EMBL/GenBank/DDBJ whole genome shotgun (WGS) entry which is preliminary data.</text>
</comment>
<dbReference type="SUPFAM" id="SSF56672">
    <property type="entry name" value="DNA/RNA polymerases"/>
    <property type="match status" value="1"/>
</dbReference>
<dbReference type="CDD" id="cd16040">
    <property type="entry name" value="SPRY_PRY_SNTX"/>
    <property type="match status" value="1"/>
</dbReference>
<dbReference type="InterPro" id="IPR003879">
    <property type="entry name" value="Butyrophylin_SPRY"/>
</dbReference>
<dbReference type="Pfam" id="PF00622">
    <property type="entry name" value="SPRY"/>
    <property type="match status" value="1"/>
</dbReference>
<keyword evidence="3" id="KW-1185">Reference proteome</keyword>
<dbReference type="SUPFAM" id="SSF49899">
    <property type="entry name" value="Concanavalin A-like lectins/glucanases"/>
    <property type="match status" value="1"/>
</dbReference>
<accession>A0AAD8YS60</accession>
<dbReference type="PROSITE" id="PS50188">
    <property type="entry name" value="B302_SPRY"/>
    <property type="match status" value="1"/>
</dbReference>
<dbReference type="Pfam" id="PF17919">
    <property type="entry name" value="RT_RNaseH_2"/>
    <property type="match status" value="1"/>
</dbReference>
<dbReference type="SMART" id="SM00589">
    <property type="entry name" value="PRY"/>
    <property type="match status" value="1"/>
</dbReference>
<feature type="domain" description="B30.2/SPRY" evidence="1">
    <location>
        <begin position="1"/>
        <end position="184"/>
    </location>
</feature>
<dbReference type="InterPro" id="IPR041577">
    <property type="entry name" value="RT_RNaseH_2"/>
</dbReference>
<dbReference type="InterPro" id="IPR043136">
    <property type="entry name" value="B30.2/SPRY_sf"/>
</dbReference>
<dbReference type="InterPro" id="IPR006574">
    <property type="entry name" value="PRY"/>
</dbReference>
<sequence length="586" mass="67185">MLFISDFCQLTLDPNTAQCRLSLSEMNRVVIWSGEYQRYSDHPERFNRWPQVMCKERVCGRCYWEVEQISGGGVYISVSYKDIRRKGRSYECLFGYNSQSWSLWCSSTLSFCHNNIETEIPGPPSSRIGVYVDHSAGTLSFYRVSDTMTLMHTVHTTFTQPLYGGFWTDRQTLETASEAGAISALQDCFEQTTKITFKEAATDDDTVNLEEYTASVTGYISKCIDDVTISHTIITRPNQKPWMTAEVCMLLRTQDSAFRAALLRLRQGIRPAAEYTMEFQTLAAGTRWNEPTLIDAFLTGLWAELQAELDCKQEATSLNEVVMLLTATSIESPEADQQVTIPQEYADLVEVFSPTKVTLVPPHWEGDCAIALKEGTMPPRCRIYPFSQEEERAMERYILEALEQGNHLYCKEEKREFHHREVDFLGYVIQEGSVRMDAVKDWPRPRTRKALQHFLGFTNFYRRFIKNFSSIAKPLTDQLWGLARQVRWTPSVERSFEGLKVAFITAPVLQQPDPERPFMVEVDALDTGLGAVLSQHMGGFKPVVYFFQKLSPAEWNYGVGDHELLAMKLLAMKLAFEEWRHWLEGA</sequence>
<dbReference type="Proteomes" id="UP001239994">
    <property type="component" value="Unassembled WGS sequence"/>
</dbReference>
<dbReference type="InterPro" id="IPR001870">
    <property type="entry name" value="B30.2/SPRY"/>
</dbReference>
<dbReference type="InterPro" id="IPR043502">
    <property type="entry name" value="DNA/RNA_pol_sf"/>
</dbReference>
<name>A0AAD8YS60_9TELE</name>
<evidence type="ECO:0000313" key="3">
    <source>
        <dbReference type="Proteomes" id="UP001239994"/>
    </source>
</evidence>
<dbReference type="AlphaFoldDB" id="A0AAD8YS60"/>
<reference evidence="2" key="1">
    <citation type="submission" date="2023-03" db="EMBL/GenBank/DDBJ databases">
        <title>Electrophorus voltai genome.</title>
        <authorList>
            <person name="Bian C."/>
        </authorList>
    </citation>
    <scope>NUCLEOTIDE SEQUENCE</scope>
    <source>
        <strain evidence="2">CB-2022</strain>
        <tissue evidence="2">Muscle</tissue>
    </source>
</reference>
<dbReference type="PANTHER" id="PTHR34072">
    <property type="entry name" value="ENZYMATIC POLYPROTEIN-RELATED"/>
    <property type="match status" value="1"/>
</dbReference>
<dbReference type="SMART" id="SM00449">
    <property type="entry name" value="SPRY"/>
    <property type="match status" value="1"/>
</dbReference>
<evidence type="ECO:0000313" key="2">
    <source>
        <dbReference type="EMBL" id="KAK1784820.1"/>
    </source>
</evidence>
<dbReference type="InterPro" id="IPR013320">
    <property type="entry name" value="ConA-like_dom_sf"/>
</dbReference>
<protein>
    <recommendedName>
        <fullName evidence="1">B30.2/SPRY domain-containing protein</fullName>
    </recommendedName>
</protein>
<dbReference type="InterPro" id="IPR043128">
    <property type="entry name" value="Rev_trsase/Diguanyl_cyclase"/>
</dbReference>
<dbReference type="Gene3D" id="3.30.70.270">
    <property type="match status" value="1"/>
</dbReference>
<dbReference type="Pfam" id="PF13765">
    <property type="entry name" value="PRY"/>
    <property type="match status" value="1"/>
</dbReference>
<gene>
    <name evidence="2" type="ORF">P4O66_003490</name>
</gene>
<dbReference type="FunFam" id="3.30.70.270:FF:000020">
    <property type="entry name" value="Transposon Tf2-6 polyprotein-like Protein"/>
    <property type="match status" value="1"/>
</dbReference>